<reference evidence="1" key="1">
    <citation type="journal article" date="2021" name="Nat. Commun.">
        <title>Genetic determinants of endophytism in the Arabidopsis root mycobiome.</title>
        <authorList>
            <person name="Mesny F."/>
            <person name="Miyauchi S."/>
            <person name="Thiergart T."/>
            <person name="Pickel B."/>
            <person name="Atanasova L."/>
            <person name="Karlsson M."/>
            <person name="Huettel B."/>
            <person name="Barry K.W."/>
            <person name="Haridas S."/>
            <person name="Chen C."/>
            <person name="Bauer D."/>
            <person name="Andreopoulos W."/>
            <person name="Pangilinan J."/>
            <person name="LaButti K."/>
            <person name="Riley R."/>
            <person name="Lipzen A."/>
            <person name="Clum A."/>
            <person name="Drula E."/>
            <person name="Henrissat B."/>
            <person name="Kohler A."/>
            <person name="Grigoriev I.V."/>
            <person name="Martin F.M."/>
            <person name="Hacquard S."/>
        </authorList>
    </citation>
    <scope>NUCLEOTIDE SEQUENCE</scope>
    <source>
        <strain evidence="1">MPI-SDFR-AT-0120</strain>
    </source>
</reference>
<evidence type="ECO:0000313" key="2">
    <source>
        <dbReference type="Proteomes" id="UP000813461"/>
    </source>
</evidence>
<proteinExistence type="predicted"/>
<dbReference type="AlphaFoldDB" id="A0A8K0QRD9"/>
<sequence length="214" mass="23315">MLTRCKTRCATMTLPGPSRDAAPPVITAPFTSEIGNIEPEFRLDDYAAGQASRCLSRLSRRAFWPSSPSTSGHRPDPPTISWYWPGGPRQGLLQIAANLDAHFPTPVDSFIGNASEVIENARTWARIEFSENSIIELFDNISNAEVMAVNAAIEAWLQIHLDHRLIPLPWAYNVLAPGSPLCPDCLSALAGSNPGCAISTILDWRDNVSISFSA</sequence>
<organism evidence="1 2">
    <name type="scientific">Paraphoma chrysanthemicola</name>
    <dbReference type="NCBI Taxonomy" id="798071"/>
    <lineage>
        <taxon>Eukaryota</taxon>
        <taxon>Fungi</taxon>
        <taxon>Dikarya</taxon>
        <taxon>Ascomycota</taxon>
        <taxon>Pezizomycotina</taxon>
        <taxon>Dothideomycetes</taxon>
        <taxon>Pleosporomycetidae</taxon>
        <taxon>Pleosporales</taxon>
        <taxon>Pleosporineae</taxon>
        <taxon>Phaeosphaeriaceae</taxon>
        <taxon>Paraphoma</taxon>
    </lineage>
</organism>
<accession>A0A8K0QRD9</accession>
<name>A0A8K0QRD9_9PLEO</name>
<protein>
    <submittedName>
        <fullName evidence="1">Uncharacterized protein</fullName>
    </submittedName>
</protein>
<dbReference type="Proteomes" id="UP000813461">
    <property type="component" value="Unassembled WGS sequence"/>
</dbReference>
<evidence type="ECO:0000313" key="1">
    <source>
        <dbReference type="EMBL" id="KAH7067044.1"/>
    </source>
</evidence>
<dbReference type="EMBL" id="JAGMVJ010000037">
    <property type="protein sequence ID" value="KAH7067044.1"/>
    <property type="molecule type" value="Genomic_DNA"/>
</dbReference>
<gene>
    <name evidence="1" type="ORF">FB567DRAFT_260032</name>
</gene>
<comment type="caution">
    <text evidence="1">The sequence shown here is derived from an EMBL/GenBank/DDBJ whole genome shotgun (WGS) entry which is preliminary data.</text>
</comment>
<keyword evidence="2" id="KW-1185">Reference proteome</keyword>